<evidence type="ECO:0000256" key="3">
    <source>
        <dbReference type="SAM" id="SignalP"/>
    </source>
</evidence>
<keyword evidence="3" id="KW-0732">Signal</keyword>
<keyword evidence="5" id="KW-1185">Reference proteome</keyword>
<feature type="chain" id="PRO_5002160705" description="Mid2 domain-containing protein" evidence="3">
    <location>
        <begin position="22"/>
        <end position="507"/>
    </location>
</feature>
<dbReference type="STRING" id="933852.A0A0C3A8A0"/>
<gene>
    <name evidence="4" type="ORF">M408DRAFT_333780</name>
</gene>
<accession>A0A0C3A8A0</accession>
<evidence type="ECO:0008006" key="6">
    <source>
        <dbReference type="Google" id="ProtNLM"/>
    </source>
</evidence>
<name>A0A0C3A8A0_SERVB</name>
<dbReference type="Gene3D" id="2.60.120.260">
    <property type="entry name" value="Galactose-binding domain-like"/>
    <property type="match status" value="1"/>
</dbReference>
<dbReference type="Proteomes" id="UP000054097">
    <property type="component" value="Unassembled WGS sequence"/>
</dbReference>
<feature type="region of interest" description="Disordered" evidence="1">
    <location>
        <begin position="415"/>
        <end position="507"/>
    </location>
</feature>
<evidence type="ECO:0000256" key="2">
    <source>
        <dbReference type="SAM" id="Phobius"/>
    </source>
</evidence>
<proteinExistence type="predicted"/>
<evidence type="ECO:0000256" key="1">
    <source>
        <dbReference type="SAM" id="MobiDB-lite"/>
    </source>
</evidence>
<reference evidence="4 5" key="1">
    <citation type="submission" date="2014-04" db="EMBL/GenBank/DDBJ databases">
        <authorList>
            <consortium name="DOE Joint Genome Institute"/>
            <person name="Kuo A."/>
            <person name="Zuccaro A."/>
            <person name="Kohler A."/>
            <person name="Nagy L.G."/>
            <person name="Floudas D."/>
            <person name="Copeland A."/>
            <person name="Barry K.W."/>
            <person name="Cichocki N."/>
            <person name="Veneault-Fourrey C."/>
            <person name="LaButti K."/>
            <person name="Lindquist E.A."/>
            <person name="Lipzen A."/>
            <person name="Lundell T."/>
            <person name="Morin E."/>
            <person name="Murat C."/>
            <person name="Sun H."/>
            <person name="Tunlid A."/>
            <person name="Henrissat B."/>
            <person name="Grigoriev I.V."/>
            <person name="Hibbett D.S."/>
            <person name="Martin F."/>
            <person name="Nordberg H.P."/>
            <person name="Cantor M.N."/>
            <person name="Hua S.X."/>
        </authorList>
    </citation>
    <scope>NUCLEOTIDE SEQUENCE [LARGE SCALE GENOMIC DNA]</scope>
    <source>
        <strain evidence="4 5">MAFF 305830</strain>
    </source>
</reference>
<evidence type="ECO:0000313" key="5">
    <source>
        <dbReference type="Proteomes" id="UP000054097"/>
    </source>
</evidence>
<protein>
    <recommendedName>
        <fullName evidence="6">Mid2 domain-containing protein</fullName>
    </recommendedName>
</protein>
<reference evidence="5" key="2">
    <citation type="submission" date="2015-01" db="EMBL/GenBank/DDBJ databases">
        <title>Evolutionary Origins and Diversification of the Mycorrhizal Mutualists.</title>
        <authorList>
            <consortium name="DOE Joint Genome Institute"/>
            <consortium name="Mycorrhizal Genomics Consortium"/>
            <person name="Kohler A."/>
            <person name="Kuo A."/>
            <person name="Nagy L.G."/>
            <person name="Floudas D."/>
            <person name="Copeland A."/>
            <person name="Barry K.W."/>
            <person name="Cichocki N."/>
            <person name="Veneault-Fourrey C."/>
            <person name="LaButti K."/>
            <person name="Lindquist E.A."/>
            <person name="Lipzen A."/>
            <person name="Lundell T."/>
            <person name="Morin E."/>
            <person name="Murat C."/>
            <person name="Riley R."/>
            <person name="Ohm R."/>
            <person name="Sun H."/>
            <person name="Tunlid A."/>
            <person name="Henrissat B."/>
            <person name="Grigoriev I.V."/>
            <person name="Hibbett D.S."/>
            <person name="Martin F."/>
        </authorList>
    </citation>
    <scope>NUCLEOTIDE SEQUENCE [LARGE SCALE GENOMIC DNA]</scope>
    <source>
        <strain evidence="5">MAFF 305830</strain>
    </source>
</reference>
<organism evidence="4 5">
    <name type="scientific">Serendipita vermifera MAFF 305830</name>
    <dbReference type="NCBI Taxonomy" id="933852"/>
    <lineage>
        <taxon>Eukaryota</taxon>
        <taxon>Fungi</taxon>
        <taxon>Dikarya</taxon>
        <taxon>Basidiomycota</taxon>
        <taxon>Agaricomycotina</taxon>
        <taxon>Agaricomycetes</taxon>
        <taxon>Sebacinales</taxon>
        <taxon>Serendipitaceae</taxon>
        <taxon>Serendipita</taxon>
    </lineage>
</organism>
<keyword evidence="2" id="KW-0472">Membrane</keyword>
<feature type="signal peptide" evidence="3">
    <location>
        <begin position="1"/>
        <end position="21"/>
    </location>
</feature>
<keyword evidence="2" id="KW-0812">Transmembrane</keyword>
<keyword evidence="2" id="KW-1133">Transmembrane helix</keyword>
<dbReference type="AlphaFoldDB" id="A0A0C3A8A0"/>
<feature type="region of interest" description="Disordered" evidence="1">
    <location>
        <begin position="172"/>
        <end position="200"/>
    </location>
</feature>
<dbReference type="OrthoDB" id="3234968at2759"/>
<dbReference type="EMBL" id="KN824404">
    <property type="protein sequence ID" value="KIM20865.1"/>
    <property type="molecule type" value="Genomic_DNA"/>
</dbReference>
<sequence>MRPLHYHSLLFFFAFIDIILAQTLTNVTIDNTDPHIAYAGTWNASHVSSRDYGGGHTLSEDPTGSATFSFTGVAVYYLAPKWPYAVNSYVALDGGTASLVDMSTPPTPQDPPDGEESVPADVLWGVTGLTNTVHRVVVTGGPSGYAVVDGFIYTTQEDITTSQPVSTVFSTSVVTGRPSSASSTRSTGSPSPTSSDGAPPNTTVIIAVTVGATALCLVLLVGLIVFFVRRRKKSERMNDYLNSSAYGAGGGGGGGGAYSIPINNYRDTTYSAVPLNDVNAYTYPYGANNNNNTGHGTTGQEMGMANMNSRNSRYSAMAYSDGTGSASMASLSAQQMAYAGTAPYGQDAYGMHPVANRALVVPNPDAGGTTGAYNPGQPSAGYDHGGAAGYHNTGYDYSGYYPENQPSGYNAAAAYASAGPSRSGEGRPNQPPSPVSEKARYGGMGYQQPSINSSIREQNSSGGYDGPTIAHPYAGTSEPPPYVAQAGPSSSQRTIPASPPNKKKGFI</sequence>
<dbReference type="HOGENOM" id="CLU_050903_0_0_1"/>
<feature type="compositionally biased region" description="Polar residues" evidence="1">
    <location>
        <begin position="447"/>
        <end position="462"/>
    </location>
</feature>
<feature type="transmembrane region" description="Helical" evidence="2">
    <location>
        <begin position="204"/>
        <end position="228"/>
    </location>
</feature>
<evidence type="ECO:0000313" key="4">
    <source>
        <dbReference type="EMBL" id="KIM20865.1"/>
    </source>
</evidence>